<evidence type="ECO:0000256" key="1">
    <source>
        <dbReference type="SAM" id="MobiDB-lite"/>
    </source>
</evidence>
<name>A0A833QYN8_9POAL</name>
<dbReference type="AlphaFoldDB" id="A0A833QYN8"/>
<feature type="region of interest" description="Disordered" evidence="1">
    <location>
        <begin position="1"/>
        <end position="20"/>
    </location>
</feature>
<organism evidence="2 3">
    <name type="scientific">Carex littledalei</name>
    <dbReference type="NCBI Taxonomy" id="544730"/>
    <lineage>
        <taxon>Eukaryota</taxon>
        <taxon>Viridiplantae</taxon>
        <taxon>Streptophyta</taxon>
        <taxon>Embryophyta</taxon>
        <taxon>Tracheophyta</taxon>
        <taxon>Spermatophyta</taxon>
        <taxon>Magnoliopsida</taxon>
        <taxon>Liliopsida</taxon>
        <taxon>Poales</taxon>
        <taxon>Cyperaceae</taxon>
        <taxon>Cyperoideae</taxon>
        <taxon>Cariceae</taxon>
        <taxon>Carex</taxon>
        <taxon>Carex subgen. Euthyceras</taxon>
    </lineage>
</organism>
<evidence type="ECO:0000313" key="2">
    <source>
        <dbReference type="EMBL" id="KAF3338540.1"/>
    </source>
</evidence>
<accession>A0A833QYN8</accession>
<dbReference type="EMBL" id="SWLB01000005">
    <property type="protein sequence ID" value="KAF3338540.1"/>
    <property type="molecule type" value="Genomic_DNA"/>
</dbReference>
<feature type="region of interest" description="Disordered" evidence="1">
    <location>
        <begin position="32"/>
        <end position="107"/>
    </location>
</feature>
<feature type="compositionally biased region" description="Polar residues" evidence="1">
    <location>
        <begin position="67"/>
        <end position="78"/>
    </location>
</feature>
<protein>
    <submittedName>
        <fullName evidence="2">Uncharacterized protein</fullName>
    </submittedName>
</protein>
<evidence type="ECO:0000313" key="3">
    <source>
        <dbReference type="Proteomes" id="UP000623129"/>
    </source>
</evidence>
<comment type="caution">
    <text evidence="2">The sequence shown here is derived from an EMBL/GenBank/DDBJ whole genome shotgun (WGS) entry which is preliminary data.</text>
</comment>
<gene>
    <name evidence="2" type="ORF">FCM35_KLT17377</name>
</gene>
<keyword evidence="3" id="KW-1185">Reference proteome</keyword>
<dbReference type="Proteomes" id="UP000623129">
    <property type="component" value="Unassembled WGS sequence"/>
</dbReference>
<feature type="compositionally biased region" description="Basic and acidic residues" evidence="1">
    <location>
        <begin position="53"/>
        <end position="62"/>
    </location>
</feature>
<proteinExistence type="predicted"/>
<sequence>MGRFDHSPPGAESVELKKKTTRFWAPVLNRAPPLFSHAIPPDPKKTSPPCKQDFGEELRRSADLPPSLSTSTQPNARSSADPPLPPRLAAQPTRGAPPLRATPLLSSPDLSRAALRNPLPPRLLVSSLGNPSPPLQLSRSQVFKRFGGGTKDIEIEQCIDLVLILAFPRKCRYRVFLLVNQILSPALAVPISASRYRVYHNNVQESKLREKGAKFYDFHHNTRFVTSTRYMT</sequence>
<reference evidence="2" key="1">
    <citation type="submission" date="2020-01" db="EMBL/GenBank/DDBJ databases">
        <title>Genome sequence of Kobresia littledalei, the first chromosome-level genome in the family Cyperaceae.</title>
        <authorList>
            <person name="Qu G."/>
        </authorList>
    </citation>
    <scope>NUCLEOTIDE SEQUENCE</scope>
    <source>
        <strain evidence="2">C.B.Clarke</strain>
        <tissue evidence="2">Leaf</tissue>
    </source>
</reference>